<dbReference type="EMBL" id="CP136892">
    <property type="protein sequence ID" value="WOL02639.1"/>
    <property type="molecule type" value="Genomic_DNA"/>
</dbReference>
<keyword evidence="8 13" id="KW-0694">RNA-binding</keyword>
<keyword evidence="4 13" id="KW-0813">Transport</keyword>
<dbReference type="Proteomes" id="UP001327560">
    <property type="component" value="Chromosome 3"/>
</dbReference>
<evidence type="ECO:0000256" key="10">
    <source>
        <dbReference type="ARBA" id="ARBA00023242"/>
    </source>
</evidence>
<name>A0AAQ3Q9G0_9LILI</name>
<dbReference type="PANTHER" id="PTHR15952">
    <property type="entry name" value="EXPORTIN-T/LOS1"/>
    <property type="match status" value="1"/>
</dbReference>
<evidence type="ECO:0000259" key="15">
    <source>
        <dbReference type="Pfam" id="PF19282"/>
    </source>
</evidence>
<dbReference type="GO" id="GO:0008033">
    <property type="term" value="P:tRNA processing"/>
    <property type="evidence" value="ECO:0007669"/>
    <property type="project" value="UniProtKB-KW"/>
</dbReference>
<dbReference type="FunFam" id="1.25.10.10:FF:000295">
    <property type="entry name" value="Exportin-T"/>
    <property type="match status" value="1"/>
</dbReference>
<feature type="domain" description="Exportin-T C-terminal" evidence="15">
    <location>
        <begin position="320"/>
        <end position="966"/>
    </location>
</feature>
<evidence type="ECO:0000256" key="7">
    <source>
        <dbReference type="ARBA" id="ARBA00022694"/>
    </source>
</evidence>
<evidence type="ECO:0000256" key="12">
    <source>
        <dbReference type="ARBA" id="ARBA00032199"/>
    </source>
</evidence>
<evidence type="ECO:0000256" key="8">
    <source>
        <dbReference type="ARBA" id="ARBA00022884"/>
    </source>
</evidence>
<comment type="similarity">
    <text evidence="2 13">Belongs to the exportin family.</text>
</comment>
<dbReference type="InterPro" id="IPR011989">
    <property type="entry name" value="ARM-like"/>
</dbReference>
<evidence type="ECO:0000256" key="11">
    <source>
        <dbReference type="ARBA" id="ARBA00029784"/>
    </source>
</evidence>
<proteinExistence type="inferred from homology"/>
<dbReference type="GO" id="GO:0016363">
    <property type="term" value="C:nuclear matrix"/>
    <property type="evidence" value="ECO:0007669"/>
    <property type="project" value="TreeGrafter"/>
</dbReference>
<dbReference type="InterPro" id="IPR016024">
    <property type="entry name" value="ARM-type_fold"/>
</dbReference>
<sequence length="978" mass="109373">MDDLEKAILIVYEPSAADPALRAQAMAYCNSAKAGHPSSLLRLCLDRLHRSPLVPVRFWCLQTLHDVILLRYSSIPSADLPHLRSALLSLVSDRPLPAASPPFLKNKLAQALAALIRLEYPSSPWPDPFLCILPSLPAADPAAIDMFARLLTALDDDLLSQDYPRSPQDTAAAAQVKDTMRLQCVPQIVRHWFDAVSLYHTSDPSLAAAALDTMRRYVTWIDIGLVANDAFVPLLFDLILTPGSTDQLQTAAAGCVLAIVLKRMDPRQKVALLRSLPVSRVFANPDLIPKVPYLITGFAAEALECYKKLGSADVDGSSPQDLLEEALPSVLYVMKESEEVELGNVVEFLSDYVSTMKSPSHKQAIYLGQILEVIRVQILYDAAYRSNLDIPDKIGKEEEDQMAERRKELLTLFCSICRVAPNVSQLFIRNLLFSALSSSEASVEEVEAMLTLFYRLGETVNDEAVRTGKGLLGELVQMLFSARFACHSHRLVALIYLETVTRFMKFVQDNTQYLPHLLAAFLDERGIHHPNLNVSRRASYLFMRAVKLLKAKFVPYLDSILQGVQDVVAQFTSSHWSSKDLKFPSSEDGSQTFEAIGLLIGMEDVTSEKQSEYLAAFLDPLYVKLKELLSDAKACGLEESSAKVLILQQIIMALNALSKGFNERLAMSNRPAIGIMFKKTLDLVLEILISFPNIKSLRNKITSFLHRMVDTLGASILPYLPAALKHLLVDSEPKDMMDFLVLVNQLMSKFSTSVEPVLEDIFPVIASRLIDILAKDASPTVPGCNTEEMRELQELQRILYSFLHVMANHNLSSVLIAPSCRGCLDVLMQLLLVSACNHKDIVLRKLCVQIFVKLIKDWCTICNGDDKVPGFRSFIIEQFATNCCLYSVLDKSFEFRDANTLVLFGEIVMAQKVMYEKLGNDFVIHFVSKGLQAVHCPHELAEQYYQKLQASDIKTLKSFYQLLIENLRQQQNGSLVFR</sequence>
<dbReference type="PANTHER" id="PTHR15952:SF11">
    <property type="entry name" value="EXPORTIN-T"/>
    <property type="match status" value="1"/>
</dbReference>
<keyword evidence="7" id="KW-0819">tRNA processing</keyword>
<evidence type="ECO:0000313" key="16">
    <source>
        <dbReference type="EMBL" id="WOL02639.1"/>
    </source>
</evidence>
<dbReference type="InterPro" id="IPR013598">
    <property type="entry name" value="Exportin-1/Importin-b-like"/>
</dbReference>
<evidence type="ECO:0000256" key="13">
    <source>
        <dbReference type="RuleBase" id="RU366037"/>
    </source>
</evidence>
<dbReference type="Pfam" id="PF08389">
    <property type="entry name" value="Xpo1"/>
    <property type="match status" value="1"/>
</dbReference>
<dbReference type="GO" id="GO:0031267">
    <property type="term" value="F:small GTPase binding"/>
    <property type="evidence" value="ECO:0007669"/>
    <property type="project" value="InterPro"/>
</dbReference>
<comment type="function">
    <text evidence="13">tRNA nucleus export receptor which facilitates tRNA translocation across the nuclear pore complex.</text>
</comment>
<dbReference type="GO" id="GO:0005737">
    <property type="term" value="C:cytoplasm"/>
    <property type="evidence" value="ECO:0007669"/>
    <property type="project" value="UniProtKB-SubCell"/>
</dbReference>
<dbReference type="InterPro" id="IPR045546">
    <property type="entry name" value="Exportin-T_C"/>
</dbReference>
<dbReference type="Pfam" id="PF19282">
    <property type="entry name" value="Exportin-T"/>
    <property type="match status" value="1"/>
</dbReference>
<evidence type="ECO:0000313" key="17">
    <source>
        <dbReference type="Proteomes" id="UP001327560"/>
    </source>
</evidence>
<evidence type="ECO:0000256" key="9">
    <source>
        <dbReference type="ARBA" id="ARBA00023170"/>
    </source>
</evidence>
<keyword evidence="17" id="KW-1185">Reference proteome</keyword>
<keyword evidence="5 13" id="KW-0963">Cytoplasm</keyword>
<dbReference type="Gene3D" id="1.25.10.10">
    <property type="entry name" value="Leucine-rich Repeat Variant"/>
    <property type="match status" value="1"/>
</dbReference>
<dbReference type="GO" id="GO:0005643">
    <property type="term" value="C:nuclear pore"/>
    <property type="evidence" value="ECO:0007669"/>
    <property type="project" value="TreeGrafter"/>
</dbReference>
<evidence type="ECO:0000256" key="5">
    <source>
        <dbReference type="ARBA" id="ARBA00022490"/>
    </source>
</evidence>
<dbReference type="AlphaFoldDB" id="A0AAQ3Q9G0"/>
<evidence type="ECO:0000256" key="2">
    <source>
        <dbReference type="ARBA" id="ARBA00009466"/>
    </source>
</evidence>
<dbReference type="GO" id="GO:0000049">
    <property type="term" value="F:tRNA binding"/>
    <property type="evidence" value="ECO:0007669"/>
    <property type="project" value="UniProtKB-UniRule"/>
</dbReference>
<dbReference type="InterPro" id="IPR040017">
    <property type="entry name" value="XPOT"/>
</dbReference>
<evidence type="ECO:0000256" key="3">
    <source>
        <dbReference type="ARBA" id="ARBA00018928"/>
    </source>
</evidence>
<evidence type="ECO:0000256" key="4">
    <source>
        <dbReference type="ARBA" id="ARBA00022448"/>
    </source>
</evidence>
<reference evidence="16 17" key="1">
    <citation type="submission" date="2023-10" db="EMBL/GenBank/DDBJ databases">
        <title>Chromosome-scale genome assembly provides insights into flower coloration mechanisms of Canna indica.</title>
        <authorList>
            <person name="Li C."/>
        </authorList>
    </citation>
    <scope>NUCLEOTIDE SEQUENCE [LARGE SCALE GENOMIC DNA]</scope>
    <source>
        <tissue evidence="16">Flower</tissue>
    </source>
</reference>
<feature type="domain" description="Exportin-1/Importin-beta-like" evidence="14">
    <location>
        <begin position="101"/>
        <end position="256"/>
    </location>
</feature>
<keyword evidence="10 13" id="KW-0539">Nucleus</keyword>
<gene>
    <name evidence="16" type="ORF">Cni_G11358</name>
</gene>
<keyword evidence="6 13" id="KW-0820">tRNA-binding</keyword>
<comment type="subcellular location">
    <subcellularLocation>
        <location evidence="1 13">Cytoplasm</location>
    </subcellularLocation>
    <subcellularLocation>
        <location evidence="13">Nucleus</location>
    </subcellularLocation>
    <text evidence="13">Shuttles between the nucleus and the cytoplasm.</text>
</comment>
<evidence type="ECO:0000256" key="1">
    <source>
        <dbReference type="ARBA" id="ARBA00004496"/>
    </source>
</evidence>
<organism evidence="16 17">
    <name type="scientific">Canna indica</name>
    <name type="common">Indian-shot</name>
    <dbReference type="NCBI Taxonomy" id="4628"/>
    <lineage>
        <taxon>Eukaryota</taxon>
        <taxon>Viridiplantae</taxon>
        <taxon>Streptophyta</taxon>
        <taxon>Embryophyta</taxon>
        <taxon>Tracheophyta</taxon>
        <taxon>Spermatophyta</taxon>
        <taxon>Magnoliopsida</taxon>
        <taxon>Liliopsida</taxon>
        <taxon>Zingiberales</taxon>
        <taxon>Cannaceae</taxon>
        <taxon>Canna</taxon>
    </lineage>
</organism>
<evidence type="ECO:0000256" key="6">
    <source>
        <dbReference type="ARBA" id="ARBA00022555"/>
    </source>
</evidence>
<protein>
    <recommendedName>
        <fullName evidence="3 13">Exportin-T</fullName>
    </recommendedName>
    <alternativeName>
        <fullName evidence="11 13">Exportin(tRNA)</fullName>
    </alternativeName>
    <alternativeName>
        <fullName evidence="12 13">tRNA exportin</fullName>
    </alternativeName>
</protein>
<keyword evidence="9" id="KW-0675">Receptor</keyword>
<dbReference type="SUPFAM" id="SSF48371">
    <property type="entry name" value="ARM repeat"/>
    <property type="match status" value="1"/>
</dbReference>
<evidence type="ECO:0000259" key="14">
    <source>
        <dbReference type="Pfam" id="PF08389"/>
    </source>
</evidence>
<accession>A0AAQ3Q9G0</accession>
<dbReference type="GO" id="GO:0071528">
    <property type="term" value="P:tRNA re-export from nucleus"/>
    <property type="evidence" value="ECO:0007669"/>
    <property type="project" value="UniProtKB-UniRule"/>
</dbReference>